<protein>
    <recommendedName>
        <fullName evidence="3">DUF2071 domain-containing protein</fullName>
    </recommendedName>
</protein>
<reference evidence="1 2" key="1">
    <citation type="submission" date="2018-01" db="EMBL/GenBank/DDBJ databases">
        <title>Bacillus asahii Genome sequencing and assembly.</title>
        <authorList>
            <person name="Jiang H."/>
            <person name="Feng Y."/>
            <person name="Zhao F."/>
            <person name="Lin X."/>
        </authorList>
    </citation>
    <scope>NUCLEOTIDE SEQUENCE [LARGE SCALE GENOMIC DNA]</scope>
    <source>
        <strain evidence="1 2">OM18</strain>
    </source>
</reference>
<name>A0A3Q9RLQ8_9BACI</name>
<sequence length="251" mass="28890">MEEHMKKASWDDGHRLWPLPNLPWVMKQTWNDLLFAHYPIKLEVLQALVPNVLPLDSFNGMGWIGVVPFHMTGIRMRGLPPVPGTDRFPELNVRTYVTLDGKPGVYFFSLDAANQLAVWGAKAFYHLPYVYADMTVKRNGASIGYESKRRSGDDVQFVCSYRPISEPYHAAKGSFDEWMSERYCLYTLNKKGVPLRCDILHQPWLLQHAEAEFSQNTMLSKQGIQVESDQPILHFSKKIEVRIWPLVHASD</sequence>
<dbReference type="InterPro" id="IPR018644">
    <property type="entry name" value="DUF2071"/>
</dbReference>
<evidence type="ECO:0008006" key="3">
    <source>
        <dbReference type="Google" id="ProtNLM"/>
    </source>
</evidence>
<evidence type="ECO:0000313" key="2">
    <source>
        <dbReference type="Proteomes" id="UP000283095"/>
    </source>
</evidence>
<dbReference type="OrthoDB" id="150993at2"/>
<dbReference type="Pfam" id="PF09844">
    <property type="entry name" value="DUF2071"/>
    <property type="match status" value="1"/>
</dbReference>
<accession>A0A3Q9RLQ8</accession>
<dbReference type="AlphaFoldDB" id="A0A3Q9RLQ8"/>
<dbReference type="PANTHER" id="PTHR39186:SF1">
    <property type="entry name" value="DUF2071 DOMAIN-CONTAINING PROTEIN"/>
    <property type="match status" value="1"/>
</dbReference>
<dbReference type="KEGG" id="pasa:BAOM_1078"/>
<dbReference type="Gene3D" id="2.40.400.10">
    <property type="entry name" value="Acetoacetate decarboxylase-like"/>
    <property type="match status" value="1"/>
</dbReference>
<evidence type="ECO:0000313" key="1">
    <source>
        <dbReference type="EMBL" id="AZV41689.1"/>
    </source>
</evidence>
<dbReference type="Proteomes" id="UP000283095">
    <property type="component" value="Chromosome"/>
</dbReference>
<dbReference type="RefSeq" id="WP_127759329.1">
    <property type="nucleotide sequence ID" value="NZ_CP026095.1"/>
</dbReference>
<gene>
    <name evidence="1" type="ORF">BAOM_1078</name>
</gene>
<dbReference type="SUPFAM" id="SSF160104">
    <property type="entry name" value="Acetoacetate decarboxylase-like"/>
    <property type="match status" value="1"/>
</dbReference>
<dbReference type="InterPro" id="IPR023375">
    <property type="entry name" value="ADC_dom_sf"/>
</dbReference>
<dbReference type="EMBL" id="CP026095">
    <property type="protein sequence ID" value="AZV41689.1"/>
    <property type="molecule type" value="Genomic_DNA"/>
</dbReference>
<organism evidence="1 2">
    <name type="scientific">Peribacillus asahii</name>
    <dbReference type="NCBI Taxonomy" id="228899"/>
    <lineage>
        <taxon>Bacteria</taxon>
        <taxon>Bacillati</taxon>
        <taxon>Bacillota</taxon>
        <taxon>Bacilli</taxon>
        <taxon>Bacillales</taxon>
        <taxon>Bacillaceae</taxon>
        <taxon>Peribacillus</taxon>
    </lineage>
</organism>
<proteinExistence type="predicted"/>
<dbReference type="PANTHER" id="PTHR39186">
    <property type="entry name" value="DUF2071 FAMILY PROTEIN"/>
    <property type="match status" value="1"/>
</dbReference>